<reference evidence="1" key="1">
    <citation type="journal article" date="2023" name="G3 (Bethesda)">
        <title>A reference genome for the long-term kleptoplast-retaining sea slug Elysia crispata morphotype clarki.</title>
        <authorList>
            <person name="Eastman K.E."/>
            <person name="Pendleton A.L."/>
            <person name="Shaikh M.A."/>
            <person name="Suttiyut T."/>
            <person name="Ogas R."/>
            <person name="Tomko P."/>
            <person name="Gavelis G."/>
            <person name="Widhalm J.R."/>
            <person name="Wisecaver J.H."/>
        </authorList>
    </citation>
    <scope>NUCLEOTIDE SEQUENCE</scope>
    <source>
        <strain evidence="1">ECLA1</strain>
    </source>
</reference>
<dbReference type="EMBL" id="JAWDGP010005606">
    <property type="protein sequence ID" value="KAK3755154.1"/>
    <property type="molecule type" value="Genomic_DNA"/>
</dbReference>
<sequence>MACAVENTSSRGPIRGQWVHPAVGRVVVLSGVSVRFAPIKPSRAQALLDDLHGVNHLHDKRLPWLIPALLLPIVRAGWVDKKKKGGGGGGWMGEGSEGEINQCLESKTLAGQESLCGYRVYCFPGLLRVVAWEPQKSRWRWERRTREGKRNRRGVIGFGESRREVLIVILLIPHLGFLDLHQNSGLQDIWILMR</sequence>
<protein>
    <submittedName>
        <fullName evidence="1">Uncharacterized protein</fullName>
    </submittedName>
</protein>
<proteinExistence type="predicted"/>
<dbReference type="Proteomes" id="UP001283361">
    <property type="component" value="Unassembled WGS sequence"/>
</dbReference>
<evidence type="ECO:0000313" key="1">
    <source>
        <dbReference type="EMBL" id="KAK3755154.1"/>
    </source>
</evidence>
<accession>A0AAE0YRS0</accession>
<evidence type="ECO:0000313" key="2">
    <source>
        <dbReference type="Proteomes" id="UP001283361"/>
    </source>
</evidence>
<keyword evidence="2" id="KW-1185">Reference proteome</keyword>
<name>A0AAE0YRS0_9GAST</name>
<dbReference type="AlphaFoldDB" id="A0AAE0YRS0"/>
<organism evidence="1 2">
    <name type="scientific">Elysia crispata</name>
    <name type="common">lettuce slug</name>
    <dbReference type="NCBI Taxonomy" id="231223"/>
    <lineage>
        <taxon>Eukaryota</taxon>
        <taxon>Metazoa</taxon>
        <taxon>Spiralia</taxon>
        <taxon>Lophotrochozoa</taxon>
        <taxon>Mollusca</taxon>
        <taxon>Gastropoda</taxon>
        <taxon>Heterobranchia</taxon>
        <taxon>Euthyneura</taxon>
        <taxon>Panpulmonata</taxon>
        <taxon>Sacoglossa</taxon>
        <taxon>Placobranchoidea</taxon>
        <taxon>Plakobranchidae</taxon>
        <taxon>Elysia</taxon>
    </lineage>
</organism>
<comment type="caution">
    <text evidence="1">The sequence shown here is derived from an EMBL/GenBank/DDBJ whole genome shotgun (WGS) entry which is preliminary data.</text>
</comment>
<gene>
    <name evidence="1" type="ORF">RRG08_036640</name>
</gene>